<feature type="transmembrane region" description="Helical" evidence="1">
    <location>
        <begin position="141"/>
        <end position="159"/>
    </location>
</feature>
<feature type="transmembrane region" description="Helical" evidence="1">
    <location>
        <begin position="243"/>
        <end position="268"/>
    </location>
</feature>
<sequence>MRLEDESAPLREAVPAEYADIVVAVTELGSVTTLMMLLAVLFWWHDRRRSALVISYAVAGLAVLLSVETLLGLPRPPEDVWIASIEVDGYGFPSGHAFAAAVVYGGLVSAYDRGRDWRALLGAGTVVALVSLSRVVLGVHYLGDVLVGAGLGIAFVVLMDRLTRGAPTVGFAIALVLAVPAVYVTGAAPDALLGLGGAIGGVLVAGRIDRLPDLRSRLEAVVLLAVGGAIAVVVQVVETLVTFAPVLVALYAVLVAWVFLAPAVVSLLETAVRESRVA</sequence>
<protein>
    <submittedName>
        <fullName evidence="3">Phosphatase PAP2 family protein</fullName>
    </submittedName>
</protein>
<evidence type="ECO:0000256" key="1">
    <source>
        <dbReference type="SAM" id="Phobius"/>
    </source>
</evidence>
<comment type="caution">
    <text evidence="3">The sequence shown here is derived from an EMBL/GenBank/DDBJ whole genome shotgun (WGS) entry which is preliminary data.</text>
</comment>
<feature type="transmembrane region" description="Helical" evidence="1">
    <location>
        <begin position="220"/>
        <end position="237"/>
    </location>
</feature>
<feature type="transmembrane region" description="Helical" evidence="1">
    <location>
        <begin position="21"/>
        <end position="44"/>
    </location>
</feature>
<evidence type="ECO:0000259" key="2">
    <source>
        <dbReference type="SMART" id="SM00014"/>
    </source>
</evidence>
<dbReference type="EMBL" id="WUYX01000015">
    <property type="protein sequence ID" value="MXV61254.1"/>
    <property type="molecule type" value="Genomic_DNA"/>
</dbReference>
<dbReference type="SUPFAM" id="SSF48317">
    <property type="entry name" value="Acid phosphatase/Vanadium-dependent haloperoxidase"/>
    <property type="match status" value="1"/>
</dbReference>
<feature type="transmembrane region" description="Helical" evidence="1">
    <location>
        <begin position="191"/>
        <end position="208"/>
    </location>
</feature>
<keyword evidence="4" id="KW-1185">Reference proteome</keyword>
<dbReference type="PANTHER" id="PTHR14969:SF13">
    <property type="entry name" value="AT30094P"/>
    <property type="match status" value="1"/>
</dbReference>
<keyword evidence="1" id="KW-1133">Transmembrane helix</keyword>
<dbReference type="Pfam" id="PF01569">
    <property type="entry name" value="PAP2"/>
    <property type="match status" value="1"/>
</dbReference>
<dbReference type="SMART" id="SM00014">
    <property type="entry name" value="acidPPc"/>
    <property type="match status" value="1"/>
</dbReference>
<dbReference type="PANTHER" id="PTHR14969">
    <property type="entry name" value="SPHINGOSINE-1-PHOSPHATE PHOSPHOHYDROLASE"/>
    <property type="match status" value="1"/>
</dbReference>
<feature type="transmembrane region" description="Helical" evidence="1">
    <location>
        <begin position="117"/>
        <end position="135"/>
    </location>
</feature>
<organism evidence="3 4">
    <name type="scientific">Natronorubrum halalkaliphilum</name>
    <dbReference type="NCBI Taxonomy" id="2691917"/>
    <lineage>
        <taxon>Archaea</taxon>
        <taxon>Methanobacteriati</taxon>
        <taxon>Methanobacteriota</taxon>
        <taxon>Stenosarchaea group</taxon>
        <taxon>Halobacteria</taxon>
        <taxon>Halobacteriales</taxon>
        <taxon>Natrialbaceae</taxon>
        <taxon>Natronorubrum</taxon>
    </lineage>
</organism>
<keyword evidence="1" id="KW-0812">Transmembrane</keyword>
<reference evidence="3 4" key="1">
    <citation type="submission" date="2020-01" db="EMBL/GenBank/DDBJ databases">
        <title>Natronorubrum sp. JWXQ-INN 674 isolated from Inner Mongolia Autonomous Region of China.</title>
        <authorList>
            <person name="Xue Q."/>
        </authorList>
    </citation>
    <scope>NUCLEOTIDE SEQUENCE [LARGE SCALE GENOMIC DNA]</scope>
    <source>
        <strain evidence="3 4">JWXQ-INN-674</strain>
    </source>
</reference>
<dbReference type="Gene3D" id="1.20.144.10">
    <property type="entry name" value="Phosphatidic acid phosphatase type 2/haloperoxidase"/>
    <property type="match status" value="1"/>
</dbReference>
<dbReference type="RefSeq" id="WP_160062968.1">
    <property type="nucleotide sequence ID" value="NZ_WUYX01000015.1"/>
</dbReference>
<gene>
    <name evidence="3" type="ORF">GS429_04085</name>
</gene>
<feature type="transmembrane region" description="Helical" evidence="1">
    <location>
        <begin position="51"/>
        <end position="71"/>
    </location>
</feature>
<dbReference type="InterPro" id="IPR000326">
    <property type="entry name" value="PAP2/HPO"/>
</dbReference>
<evidence type="ECO:0000313" key="4">
    <source>
        <dbReference type="Proteomes" id="UP000434101"/>
    </source>
</evidence>
<feature type="transmembrane region" description="Helical" evidence="1">
    <location>
        <begin position="166"/>
        <end position="185"/>
    </location>
</feature>
<name>A0A6B0VIB0_9EURY</name>
<proteinExistence type="predicted"/>
<feature type="domain" description="Phosphatidic acid phosphatase type 2/haloperoxidase" evidence="2">
    <location>
        <begin position="50"/>
        <end position="160"/>
    </location>
</feature>
<feature type="transmembrane region" description="Helical" evidence="1">
    <location>
        <begin position="91"/>
        <end position="110"/>
    </location>
</feature>
<keyword evidence="1" id="KW-0472">Membrane</keyword>
<evidence type="ECO:0000313" key="3">
    <source>
        <dbReference type="EMBL" id="MXV61254.1"/>
    </source>
</evidence>
<accession>A0A6B0VIB0</accession>
<dbReference type="InterPro" id="IPR036938">
    <property type="entry name" value="PAP2/HPO_sf"/>
</dbReference>
<dbReference type="AlphaFoldDB" id="A0A6B0VIB0"/>
<dbReference type="Proteomes" id="UP000434101">
    <property type="component" value="Unassembled WGS sequence"/>
</dbReference>
<dbReference type="OrthoDB" id="10182at2157"/>